<evidence type="ECO:0000256" key="10">
    <source>
        <dbReference type="SAM" id="MobiDB-lite"/>
    </source>
</evidence>
<evidence type="ECO:0000256" key="5">
    <source>
        <dbReference type="ARBA" id="ARBA00022692"/>
    </source>
</evidence>
<evidence type="ECO:0000256" key="1">
    <source>
        <dbReference type="ARBA" id="ARBA00004429"/>
    </source>
</evidence>
<dbReference type="OrthoDB" id="2877624at2"/>
<feature type="transmembrane region" description="Helical" evidence="9">
    <location>
        <begin position="105"/>
        <end position="126"/>
    </location>
</feature>
<dbReference type="Pfam" id="PF04290">
    <property type="entry name" value="DctQ"/>
    <property type="match status" value="1"/>
</dbReference>
<dbReference type="GO" id="GO:0005886">
    <property type="term" value="C:plasma membrane"/>
    <property type="evidence" value="ECO:0007669"/>
    <property type="project" value="UniProtKB-SubCell"/>
</dbReference>
<dbReference type="RefSeq" id="WP_119838887.1">
    <property type="nucleotide sequence ID" value="NZ_CP060436.1"/>
</dbReference>
<reference evidence="12 13" key="1">
    <citation type="submission" date="2020-08" db="EMBL/GenBank/DDBJ databases">
        <title>Genome sequence of Rhodobacteraceae bacterium Lw-13e.</title>
        <authorList>
            <person name="Poehlein A."/>
            <person name="Wolter L."/>
            <person name="Daniel R."/>
            <person name="Brinkhoff T."/>
        </authorList>
    </citation>
    <scope>NUCLEOTIDE SEQUENCE [LARGE SCALE GENOMIC DNA]</scope>
    <source>
        <strain evidence="12 13">Lw-13e</strain>
    </source>
</reference>
<keyword evidence="4 9" id="KW-0997">Cell inner membrane</keyword>
<dbReference type="GO" id="GO:0022857">
    <property type="term" value="F:transmembrane transporter activity"/>
    <property type="evidence" value="ECO:0007669"/>
    <property type="project" value="UniProtKB-UniRule"/>
</dbReference>
<feature type="region of interest" description="Disordered" evidence="10">
    <location>
        <begin position="1"/>
        <end position="24"/>
    </location>
</feature>
<evidence type="ECO:0000313" key="13">
    <source>
        <dbReference type="Proteomes" id="UP000283786"/>
    </source>
</evidence>
<evidence type="ECO:0000256" key="6">
    <source>
        <dbReference type="ARBA" id="ARBA00022989"/>
    </source>
</evidence>
<evidence type="ECO:0000256" key="8">
    <source>
        <dbReference type="ARBA" id="ARBA00038436"/>
    </source>
</evidence>
<keyword evidence="3" id="KW-1003">Cell membrane</keyword>
<dbReference type="InterPro" id="IPR007387">
    <property type="entry name" value="TRAP_DctQ"/>
</dbReference>
<evidence type="ECO:0000256" key="7">
    <source>
        <dbReference type="ARBA" id="ARBA00023136"/>
    </source>
</evidence>
<dbReference type="AlphaFoldDB" id="A0A418SH16"/>
<keyword evidence="13" id="KW-1185">Reference proteome</keyword>
<name>A0A418SH16_9RHOB</name>
<evidence type="ECO:0000256" key="2">
    <source>
        <dbReference type="ARBA" id="ARBA00022448"/>
    </source>
</evidence>
<keyword evidence="5 9" id="KW-0812">Transmembrane</keyword>
<evidence type="ECO:0000256" key="9">
    <source>
        <dbReference type="RuleBase" id="RU369079"/>
    </source>
</evidence>
<dbReference type="KEGG" id="palw:PSAL_015800"/>
<accession>A0A418SH16</accession>
<dbReference type="GO" id="GO:0015740">
    <property type="term" value="P:C4-dicarboxylate transport"/>
    <property type="evidence" value="ECO:0007669"/>
    <property type="project" value="TreeGrafter"/>
</dbReference>
<dbReference type="PANTHER" id="PTHR35011:SF10">
    <property type="entry name" value="TRAP TRANSPORTER SMALL PERMEASE PROTEIN"/>
    <property type="match status" value="1"/>
</dbReference>
<comment type="subcellular location">
    <subcellularLocation>
        <location evidence="1 9">Cell inner membrane</location>
        <topology evidence="1 9">Multi-pass membrane protein</topology>
    </subcellularLocation>
</comment>
<feature type="transmembrane region" description="Helical" evidence="9">
    <location>
        <begin position="30"/>
        <end position="48"/>
    </location>
</feature>
<dbReference type="PANTHER" id="PTHR35011">
    <property type="entry name" value="2,3-DIKETO-L-GULONATE TRAP TRANSPORTER SMALL PERMEASE PROTEIN YIAM"/>
    <property type="match status" value="1"/>
</dbReference>
<proteinExistence type="inferred from homology"/>
<feature type="domain" description="Tripartite ATP-independent periplasmic transporters DctQ component" evidence="11">
    <location>
        <begin position="42"/>
        <end position="173"/>
    </location>
</feature>
<gene>
    <name evidence="12" type="ORF">PSAL_015800</name>
</gene>
<evidence type="ECO:0000259" key="11">
    <source>
        <dbReference type="Pfam" id="PF04290"/>
    </source>
</evidence>
<feature type="transmembrane region" description="Helical" evidence="9">
    <location>
        <begin position="60"/>
        <end position="84"/>
    </location>
</feature>
<feature type="transmembrane region" description="Helical" evidence="9">
    <location>
        <begin position="146"/>
        <end position="169"/>
    </location>
</feature>
<evidence type="ECO:0000256" key="4">
    <source>
        <dbReference type="ARBA" id="ARBA00022519"/>
    </source>
</evidence>
<keyword evidence="2 9" id="KW-0813">Transport</keyword>
<dbReference type="Proteomes" id="UP000283786">
    <property type="component" value="Chromosome"/>
</dbReference>
<keyword evidence="6 9" id="KW-1133">Transmembrane helix</keyword>
<organism evidence="12 13">
    <name type="scientific">Pseudooceanicola algae</name>
    <dbReference type="NCBI Taxonomy" id="1537215"/>
    <lineage>
        <taxon>Bacteria</taxon>
        <taxon>Pseudomonadati</taxon>
        <taxon>Pseudomonadota</taxon>
        <taxon>Alphaproteobacteria</taxon>
        <taxon>Rhodobacterales</taxon>
        <taxon>Paracoccaceae</taxon>
        <taxon>Pseudooceanicola</taxon>
    </lineage>
</organism>
<evidence type="ECO:0000256" key="3">
    <source>
        <dbReference type="ARBA" id="ARBA00022475"/>
    </source>
</evidence>
<dbReference type="InterPro" id="IPR055348">
    <property type="entry name" value="DctQ"/>
</dbReference>
<comment type="similarity">
    <text evidence="8 9">Belongs to the TRAP transporter small permease family.</text>
</comment>
<evidence type="ECO:0000313" key="12">
    <source>
        <dbReference type="EMBL" id="QPM90343.1"/>
    </source>
</evidence>
<dbReference type="EMBL" id="CP060436">
    <property type="protein sequence ID" value="QPM90343.1"/>
    <property type="molecule type" value="Genomic_DNA"/>
</dbReference>
<protein>
    <recommendedName>
        <fullName evidence="9">TRAP transporter small permease protein</fullName>
    </recommendedName>
</protein>
<keyword evidence="7 9" id="KW-0472">Membrane</keyword>
<comment type="function">
    <text evidence="9">Part of the tripartite ATP-independent periplasmic (TRAP) transport system.</text>
</comment>
<comment type="subunit">
    <text evidence="9">The complex comprises the extracytoplasmic solute receptor protein and the two transmembrane proteins.</text>
</comment>
<sequence length="179" mass="19279">MSPSPAETFAKGPETATSPGPGHRRWPRKVLAVVCGLLLLAMMGLTVVDVLGRYIFNSPVIGATELTEILLVSVIFIGLPAVCLDDDHVTVDLVTSQMPGWIQPWRRALLALVSSGIFGVVAWRLWVYGNQIGGYNGVTNSLRIPVAPFAWLCAACAAVAVLVTLYVALRDLRSALRRP</sequence>